<proteinExistence type="predicted"/>
<reference evidence="1 2" key="1">
    <citation type="submission" date="2018-03" db="EMBL/GenBank/DDBJ databases">
        <title>Genomic framework for the identification of Micromonospora saelicesensis and Micromonospora noduli.</title>
        <authorList>
            <person name="Riesco R."/>
            <person name="Trujillo M.E."/>
        </authorList>
    </citation>
    <scope>NUCLEOTIDE SEQUENCE [LARGE SCALE GENOMIC DNA]</scope>
    <source>
        <strain evidence="1 2">GAR05</strain>
    </source>
</reference>
<accession>A0ABX9CEA6</accession>
<sequence length="38" mass="4117">MRARYAFGSATWERSAEDQLIQASCTASSASAAVPRIR</sequence>
<gene>
    <name evidence="1" type="ORF">GAR05_04628</name>
</gene>
<evidence type="ECO:0000313" key="2">
    <source>
        <dbReference type="Proteomes" id="UP000249334"/>
    </source>
</evidence>
<dbReference type="EMBL" id="PXXW01000038">
    <property type="protein sequence ID" value="RAN94862.1"/>
    <property type="molecule type" value="Genomic_DNA"/>
</dbReference>
<dbReference type="Proteomes" id="UP000249334">
    <property type="component" value="Unassembled WGS sequence"/>
</dbReference>
<protein>
    <submittedName>
        <fullName evidence="1">Uncharacterized protein</fullName>
    </submittedName>
</protein>
<evidence type="ECO:0000313" key="1">
    <source>
        <dbReference type="EMBL" id="RAN94862.1"/>
    </source>
</evidence>
<keyword evidence="2" id="KW-1185">Reference proteome</keyword>
<comment type="caution">
    <text evidence="1">The sequence shown here is derived from an EMBL/GenBank/DDBJ whole genome shotgun (WGS) entry which is preliminary data.</text>
</comment>
<organism evidence="1 2">
    <name type="scientific">Micromonospora saelicesensis</name>
    <dbReference type="NCBI Taxonomy" id="285676"/>
    <lineage>
        <taxon>Bacteria</taxon>
        <taxon>Bacillati</taxon>
        <taxon>Actinomycetota</taxon>
        <taxon>Actinomycetes</taxon>
        <taxon>Micromonosporales</taxon>
        <taxon>Micromonosporaceae</taxon>
        <taxon>Micromonospora</taxon>
    </lineage>
</organism>
<name>A0ABX9CEA6_9ACTN</name>